<dbReference type="Pfam" id="PF21175">
    <property type="entry name" value="RecR_C"/>
    <property type="match status" value="1"/>
</dbReference>
<dbReference type="PANTHER" id="PTHR30446">
    <property type="entry name" value="RECOMBINATION PROTEIN RECR"/>
    <property type="match status" value="1"/>
</dbReference>
<evidence type="ECO:0000313" key="10">
    <source>
        <dbReference type="RefSeq" id="WP_034410942.1"/>
    </source>
</evidence>
<dbReference type="Pfam" id="PF13662">
    <property type="entry name" value="Toprim_4"/>
    <property type="match status" value="1"/>
</dbReference>
<dbReference type="GO" id="GO:0006281">
    <property type="term" value="P:DNA repair"/>
    <property type="evidence" value="ECO:0007669"/>
    <property type="project" value="UniProtKB-UniRule"/>
</dbReference>
<dbReference type="SMART" id="SM00493">
    <property type="entry name" value="TOPRIM"/>
    <property type="match status" value="1"/>
</dbReference>
<dbReference type="InterPro" id="IPR000093">
    <property type="entry name" value="DNA_Rcmb_RecR"/>
</dbReference>
<dbReference type="CDD" id="cd01025">
    <property type="entry name" value="TOPRIM_recR"/>
    <property type="match status" value="1"/>
</dbReference>
<dbReference type="PROSITE" id="PS50880">
    <property type="entry name" value="TOPRIM"/>
    <property type="match status" value="1"/>
</dbReference>
<feature type="zinc finger region" description="C4-type" evidence="7">
    <location>
        <begin position="61"/>
        <end position="76"/>
    </location>
</feature>
<sequence length="206" mass="22191">MKADGLSSPALSALIEALRALPGVGPKSAQRMAHHLLQHDHDGAERLARSLDTALATVRHCALCHTFTEDEICETCAAPDRDRSQLCIVESPADQSAIEQTRSYKGQYFVLLGRLSPLDGIGPNDLQLAQLIERATDGEVKEVVIATSFTNEGEATAHYIGALIKARAKDKGIELKVSRLARGVPVGAELEYVDLGTIAQALVDRR</sequence>
<dbReference type="InterPro" id="IPR034137">
    <property type="entry name" value="TOPRIM_RecR"/>
</dbReference>
<dbReference type="Gene3D" id="3.40.1360.10">
    <property type="match status" value="1"/>
</dbReference>
<dbReference type="SUPFAM" id="SSF111304">
    <property type="entry name" value="Recombination protein RecR"/>
    <property type="match status" value="1"/>
</dbReference>
<dbReference type="PANTHER" id="PTHR30446:SF0">
    <property type="entry name" value="RECOMBINATION PROTEIN RECR"/>
    <property type="match status" value="1"/>
</dbReference>
<evidence type="ECO:0000256" key="3">
    <source>
        <dbReference type="ARBA" id="ARBA00022771"/>
    </source>
</evidence>
<organism evidence="9 10">
    <name type="scientific">Derxia gummosa DSM 723</name>
    <dbReference type="NCBI Taxonomy" id="1121388"/>
    <lineage>
        <taxon>Bacteria</taxon>
        <taxon>Pseudomonadati</taxon>
        <taxon>Pseudomonadota</taxon>
        <taxon>Betaproteobacteria</taxon>
        <taxon>Burkholderiales</taxon>
        <taxon>Alcaligenaceae</taxon>
        <taxon>Derxia</taxon>
    </lineage>
</organism>
<dbReference type="OrthoDB" id="9802672at2"/>
<reference evidence="10" key="2">
    <citation type="journal article" date="1997" name="Proc. Natl. Acad. Sci. U.S.A.">
        <title>recF and recR are required for the resumption of replication at DNA replication forks in Escherichia coli.</title>
        <authorList>
            <person name="Courcelle J."/>
            <person name="Carswell-Crumpton C."/>
            <person name="Hanawalt P.C."/>
        </authorList>
    </citation>
    <scope>NUCLEOTIDE SEQUENCE</scope>
</reference>
<feature type="domain" description="Toprim" evidence="8">
    <location>
        <begin position="84"/>
        <end position="185"/>
    </location>
</feature>
<evidence type="ECO:0000256" key="5">
    <source>
        <dbReference type="ARBA" id="ARBA00023172"/>
    </source>
</evidence>
<dbReference type="InterPro" id="IPR023627">
    <property type="entry name" value="Rcmb_RecR"/>
</dbReference>
<evidence type="ECO:0000256" key="4">
    <source>
        <dbReference type="ARBA" id="ARBA00022833"/>
    </source>
</evidence>
<dbReference type="HAMAP" id="MF_00017">
    <property type="entry name" value="RecR"/>
    <property type="match status" value="1"/>
</dbReference>
<dbReference type="Gene3D" id="1.10.8.420">
    <property type="entry name" value="RecR Domain 1"/>
    <property type="match status" value="1"/>
</dbReference>
<dbReference type="Pfam" id="PF21176">
    <property type="entry name" value="RecR_HhH"/>
    <property type="match status" value="1"/>
</dbReference>
<evidence type="ECO:0000256" key="2">
    <source>
        <dbReference type="ARBA" id="ARBA00022763"/>
    </source>
</evidence>
<keyword evidence="5 7" id="KW-0233">DNA recombination</keyword>
<evidence type="ECO:0000313" key="9">
    <source>
        <dbReference type="Proteomes" id="UP000675920"/>
    </source>
</evidence>
<gene>
    <name evidence="7 10" type="primary">recR</name>
</gene>
<keyword evidence="1 7" id="KW-0479">Metal-binding</keyword>
<evidence type="ECO:0000256" key="1">
    <source>
        <dbReference type="ARBA" id="ARBA00022723"/>
    </source>
</evidence>
<dbReference type="InterPro" id="IPR015967">
    <property type="entry name" value="Rcmb_RecR_Znf"/>
</dbReference>
<keyword evidence="4 7" id="KW-0862">Zinc</keyword>
<comment type="similarity">
    <text evidence="7">Belongs to the RecR family.</text>
</comment>
<dbReference type="AlphaFoldDB" id="A0A8B6X8B7"/>
<keyword evidence="3 7" id="KW-0863">Zinc-finger</keyword>
<evidence type="ECO:0000256" key="6">
    <source>
        <dbReference type="ARBA" id="ARBA00023204"/>
    </source>
</evidence>
<dbReference type="GO" id="GO:0008270">
    <property type="term" value="F:zinc ion binding"/>
    <property type="evidence" value="ECO:0007669"/>
    <property type="project" value="UniProtKB-KW"/>
</dbReference>
<name>A0A8B6X8B7_9BURK</name>
<keyword evidence="9" id="KW-1185">Reference proteome</keyword>
<keyword evidence="6 7" id="KW-0234">DNA repair</keyword>
<evidence type="ECO:0000259" key="8">
    <source>
        <dbReference type="PROSITE" id="PS50880"/>
    </source>
</evidence>
<comment type="function">
    <text evidence="7">May play a role in DNA repair. It seems to be involved in an RecBC-independent recombinational process of DNA repair. It may act with RecF and RecO.</text>
</comment>
<proteinExistence type="inferred from homology"/>
<dbReference type="NCBIfam" id="TIGR00615">
    <property type="entry name" value="recR"/>
    <property type="match status" value="1"/>
</dbReference>
<dbReference type="RefSeq" id="WP_034410942.1">
    <property type="nucleotide sequence ID" value="NZ_AXWS01000008.1"/>
</dbReference>
<dbReference type="GO" id="GO:0006310">
    <property type="term" value="P:DNA recombination"/>
    <property type="evidence" value="ECO:0007669"/>
    <property type="project" value="UniProtKB-UniRule"/>
</dbReference>
<reference evidence="10" key="1">
    <citation type="journal article" date="1997" name="Cell">
        <title>Recombinational DNA repair: the RecF and RecR proteins limit the extension of RecA filaments beyond single-strand DNA gaps.</title>
        <authorList>
            <person name="Webb B.L."/>
            <person name="Cox M.M."/>
            <person name="Inman R.B."/>
        </authorList>
    </citation>
    <scope>NUCLEOTIDE SEQUENCE</scope>
</reference>
<accession>A0A8B6X8B7</accession>
<dbReference type="Proteomes" id="UP000675920">
    <property type="component" value="Unplaced"/>
</dbReference>
<keyword evidence="2 7" id="KW-0227">DNA damage</keyword>
<dbReference type="Pfam" id="PF02132">
    <property type="entry name" value="RecR_ZnF"/>
    <property type="match status" value="1"/>
</dbReference>
<dbReference type="InterPro" id="IPR006171">
    <property type="entry name" value="TOPRIM_dom"/>
</dbReference>
<reference evidence="10" key="3">
    <citation type="journal article" date="2008" name="Nucleic Acids Res.">
        <title>RecR forms a ring-like tetramer that encircles dsDNA by forming a complex with RecF.</title>
        <authorList>
            <person name="Honda M."/>
            <person name="Fujisawa T."/>
            <person name="Shibata T."/>
            <person name="Mikawa T."/>
        </authorList>
    </citation>
    <scope>NUCLEOTIDE SEQUENCE</scope>
</reference>
<protein>
    <recommendedName>
        <fullName evidence="7">Recombination protein RecR</fullName>
    </recommendedName>
</protein>
<dbReference type="GO" id="GO:0003677">
    <property type="term" value="F:DNA binding"/>
    <property type="evidence" value="ECO:0007669"/>
    <property type="project" value="UniProtKB-UniRule"/>
</dbReference>
<reference evidence="10" key="4">
    <citation type="submission" date="2025-08" db="UniProtKB">
        <authorList>
            <consortium name="RefSeq"/>
        </authorList>
    </citation>
    <scope>IDENTIFICATION</scope>
</reference>
<evidence type="ECO:0000256" key="7">
    <source>
        <dbReference type="HAMAP-Rule" id="MF_00017"/>
    </source>
</evidence>